<evidence type="ECO:0000313" key="4">
    <source>
        <dbReference type="EMBL" id="SCL91666.1"/>
    </source>
</evidence>
<organism evidence="4 5">
    <name type="scientific">Plasmodium chabaudi adami</name>
    <dbReference type="NCBI Taxonomy" id="5826"/>
    <lineage>
        <taxon>Eukaryota</taxon>
        <taxon>Sar</taxon>
        <taxon>Alveolata</taxon>
        <taxon>Apicomplexa</taxon>
        <taxon>Aconoidasida</taxon>
        <taxon>Haemosporida</taxon>
        <taxon>Plasmodiidae</taxon>
        <taxon>Plasmodium</taxon>
        <taxon>Plasmodium (Vinckeia)</taxon>
    </lineage>
</organism>
<evidence type="ECO:0000256" key="1">
    <source>
        <dbReference type="SAM" id="MobiDB-lite"/>
    </source>
</evidence>
<feature type="signal peptide" evidence="2">
    <location>
        <begin position="1"/>
        <end position="20"/>
    </location>
</feature>
<evidence type="ECO:0000313" key="5">
    <source>
        <dbReference type="Proteomes" id="UP000195879"/>
    </source>
</evidence>
<sequence>MNKRIFSYVCIVLYALLAVSIHCSEQKASDVRNKSVRGIKEISRSDEKNDIESRREPQLNNNNNNNPEDDEDEKGFNCFNIFKRNKKNKRIKTPSYSKAPLNHSFKQKPKAYNSNKHLPKEALEMKQALQEFSKQNPNNMHTLTLIKADVEKITTYKTCE</sequence>
<dbReference type="InterPro" id="IPR006488">
    <property type="entry name" value="PYST-C1_N"/>
</dbReference>
<proteinExistence type="predicted"/>
<feature type="region of interest" description="Disordered" evidence="1">
    <location>
        <begin position="42"/>
        <end position="75"/>
    </location>
</feature>
<feature type="compositionally biased region" description="Basic and acidic residues" evidence="1">
    <location>
        <begin position="42"/>
        <end position="57"/>
    </location>
</feature>
<evidence type="ECO:0000256" key="2">
    <source>
        <dbReference type="SAM" id="SignalP"/>
    </source>
</evidence>
<dbReference type="NCBIfam" id="TIGR01601">
    <property type="entry name" value="PYST-C1"/>
    <property type="match status" value="1"/>
</dbReference>
<feature type="domain" description="PYST-C1-like N-terminal" evidence="3">
    <location>
        <begin position="27"/>
        <end position="89"/>
    </location>
</feature>
<evidence type="ECO:0000259" key="3">
    <source>
        <dbReference type="Pfam" id="PF09690"/>
    </source>
</evidence>
<gene>
    <name evidence="4" type="ORF">PCHDK_000526600</name>
</gene>
<feature type="chain" id="PRO_5008917398" evidence="2">
    <location>
        <begin position="21"/>
        <end position="160"/>
    </location>
</feature>
<name>A0A1D3L9Q4_PLACE</name>
<dbReference type="AlphaFoldDB" id="A0A1D3L9Q4"/>
<keyword evidence="2" id="KW-0732">Signal</keyword>
<protein>
    <submittedName>
        <fullName evidence="4">Plasmodium yoelii subtelomeric region (PYST-C1), putative</fullName>
    </submittedName>
</protein>
<dbReference type="Proteomes" id="UP000195879">
    <property type="component" value="Unassembled WGS sequence"/>
</dbReference>
<dbReference type="EMBL" id="FMIO01000357">
    <property type="protein sequence ID" value="SCL91666.1"/>
    <property type="molecule type" value="Genomic_DNA"/>
</dbReference>
<accession>A0A1D3L9Q4</accession>
<reference evidence="4 5" key="1">
    <citation type="submission" date="2016-08" db="EMBL/GenBank/DDBJ databases">
        <authorList>
            <consortium name="Pathogen Informatics"/>
        </authorList>
    </citation>
    <scope>NUCLEOTIDE SEQUENCE [LARGE SCALE GENOMIC DNA]</scope>
    <source>
        <strain evidence="4 5">DK</strain>
    </source>
</reference>
<dbReference type="Pfam" id="PF09690">
    <property type="entry name" value="PYST-C1"/>
    <property type="match status" value="1"/>
</dbReference>